<feature type="chain" id="PRO_5025675415" evidence="2">
    <location>
        <begin position="20"/>
        <end position="174"/>
    </location>
</feature>
<feature type="compositionally biased region" description="Polar residues" evidence="1">
    <location>
        <begin position="98"/>
        <end position="109"/>
    </location>
</feature>
<protein>
    <submittedName>
        <fullName evidence="3">Putative secreted protein</fullName>
    </submittedName>
</protein>
<feature type="region of interest" description="Disordered" evidence="1">
    <location>
        <begin position="96"/>
        <end position="127"/>
    </location>
</feature>
<reference evidence="3" key="1">
    <citation type="submission" date="2019-12" db="EMBL/GenBank/DDBJ databases">
        <title>An insight into the sialome of adult female Ixodes ricinus ticks feeding for 6 days.</title>
        <authorList>
            <person name="Perner J."/>
            <person name="Ribeiro J.M.C."/>
        </authorList>
    </citation>
    <scope>NUCLEOTIDE SEQUENCE</scope>
    <source>
        <strain evidence="3">Semi-engorged</strain>
        <tissue evidence="3">Salivary glands</tissue>
    </source>
</reference>
<keyword evidence="2" id="KW-0732">Signal</keyword>
<accession>A0A6B0UZB0</accession>
<name>A0A6B0UZB0_IXORI</name>
<evidence type="ECO:0000313" key="3">
    <source>
        <dbReference type="EMBL" id="MXU94926.1"/>
    </source>
</evidence>
<organism evidence="3">
    <name type="scientific">Ixodes ricinus</name>
    <name type="common">Common tick</name>
    <name type="synonym">Acarus ricinus</name>
    <dbReference type="NCBI Taxonomy" id="34613"/>
    <lineage>
        <taxon>Eukaryota</taxon>
        <taxon>Metazoa</taxon>
        <taxon>Ecdysozoa</taxon>
        <taxon>Arthropoda</taxon>
        <taxon>Chelicerata</taxon>
        <taxon>Arachnida</taxon>
        <taxon>Acari</taxon>
        <taxon>Parasitiformes</taxon>
        <taxon>Ixodida</taxon>
        <taxon>Ixodoidea</taxon>
        <taxon>Ixodidae</taxon>
        <taxon>Ixodinae</taxon>
        <taxon>Ixodes</taxon>
    </lineage>
</organism>
<proteinExistence type="predicted"/>
<dbReference type="AlphaFoldDB" id="A0A6B0UZB0"/>
<evidence type="ECO:0000256" key="1">
    <source>
        <dbReference type="SAM" id="MobiDB-lite"/>
    </source>
</evidence>
<sequence length="174" mass="17805">MTPSQVPVVVLATLRLTGATSCTLGDPVPALLQRSGAEKTEVALDEALAIPTDTPPLLPRTRVDATTLVCCTDSITAPLLSGSSCDAFTAHDGDRSKSLGSSLATVPNRQSDRPPASSRSFLGDESFNGPEPAFAGNSLGCPTTPTTYDLGCVPGRFDVGNLSCPPTFAAANLA</sequence>
<feature type="signal peptide" evidence="2">
    <location>
        <begin position="1"/>
        <end position="19"/>
    </location>
</feature>
<dbReference type="EMBL" id="GIFC01012843">
    <property type="protein sequence ID" value="MXU94926.1"/>
    <property type="molecule type" value="Transcribed_RNA"/>
</dbReference>
<evidence type="ECO:0000256" key="2">
    <source>
        <dbReference type="SAM" id="SignalP"/>
    </source>
</evidence>